<dbReference type="SUPFAM" id="SSF55073">
    <property type="entry name" value="Nucleotide cyclase"/>
    <property type="match status" value="1"/>
</dbReference>
<dbReference type="PANTHER" id="PTHR45138">
    <property type="entry name" value="REGULATORY COMPONENTS OF SENSORY TRANSDUCTION SYSTEM"/>
    <property type="match status" value="1"/>
</dbReference>
<keyword evidence="3" id="KW-1133">Transmembrane helix</keyword>
<comment type="catalytic activity">
    <reaction evidence="2">
        <text>2 GTP = 3',3'-c-di-GMP + 2 diphosphate</text>
        <dbReference type="Rhea" id="RHEA:24898"/>
        <dbReference type="ChEBI" id="CHEBI:33019"/>
        <dbReference type="ChEBI" id="CHEBI:37565"/>
        <dbReference type="ChEBI" id="CHEBI:58805"/>
        <dbReference type="EC" id="2.7.7.65"/>
    </reaction>
</comment>
<evidence type="ECO:0000256" key="3">
    <source>
        <dbReference type="SAM" id="Phobius"/>
    </source>
</evidence>
<protein>
    <recommendedName>
        <fullName evidence="1">diguanylate cyclase</fullName>
        <ecNumber evidence="1">2.7.7.65</ecNumber>
    </recommendedName>
</protein>
<dbReference type="AlphaFoldDB" id="A0A3Q9BU45"/>
<keyword evidence="3" id="KW-0472">Membrane</keyword>
<feature type="transmembrane region" description="Helical" evidence="3">
    <location>
        <begin position="85"/>
        <end position="102"/>
    </location>
</feature>
<keyword evidence="3" id="KW-0812">Transmembrane</keyword>
<reference evidence="5 6" key="1">
    <citation type="journal article" date="2011" name="Int. J. Syst. Evol. Microbiol.">
        <title>Description of Undibacterium oligocarboniphilum sp. nov., isolated from purified water, and Undibacterium pigrum strain CCUG 49012 as the type strain of Undibacterium parvum sp. nov., and emended descriptions of the genus Undibacterium and the species Undibacterium pigrum.</title>
        <authorList>
            <person name="Eder W."/>
            <person name="Wanner G."/>
            <person name="Ludwig W."/>
            <person name="Busse H.J."/>
            <person name="Ziemke-Kageler F."/>
            <person name="Lang E."/>
        </authorList>
    </citation>
    <scope>NUCLEOTIDE SEQUENCE [LARGE SCALE GENOMIC DNA]</scope>
    <source>
        <strain evidence="5 6">DSM 23061</strain>
    </source>
</reference>
<evidence type="ECO:0000259" key="4">
    <source>
        <dbReference type="PROSITE" id="PS50887"/>
    </source>
</evidence>
<dbReference type="KEGG" id="upv:EJN92_19355"/>
<dbReference type="InterPro" id="IPR050469">
    <property type="entry name" value="Diguanylate_Cyclase"/>
</dbReference>
<keyword evidence="6" id="KW-1185">Reference proteome</keyword>
<dbReference type="InterPro" id="IPR029787">
    <property type="entry name" value="Nucleotide_cyclase"/>
</dbReference>
<evidence type="ECO:0000313" key="5">
    <source>
        <dbReference type="EMBL" id="AZP13960.1"/>
    </source>
</evidence>
<dbReference type="SMART" id="SM00267">
    <property type="entry name" value="GGDEF"/>
    <property type="match status" value="1"/>
</dbReference>
<feature type="transmembrane region" description="Helical" evidence="3">
    <location>
        <begin position="53"/>
        <end position="73"/>
    </location>
</feature>
<accession>A0A3Q9BU45</accession>
<dbReference type="InterPro" id="IPR043128">
    <property type="entry name" value="Rev_trsase/Diguanyl_cyclase"/>
</dbReference>
<feature type="transmembrane region" description="Helical" evidence="3">
    <location>
        <begin position="181"/>
        <end position="202"/>
    </location>
</feature>
<dbReference type="FunFam" id="3.30.70.270:FF:000001">
    <property type="entry name" value="Diguanylate cyclase domain protein"/>
    <property type="match status" value="1"/>
</dbReference>
<proteinExistence type="predicted"/>
<organism evidence="5 6">
    <name type="scientific">Undibacterium parvum</name>
    <dbReference type="NCBI Taxonomy" id="401471"/>
    <lineage>
        <taxon>Bacteria</taxon>
        <taxon>Pseudomonadati</taxon>
        <taxon>Pseudomonadota</taxon>
        <taxon>Betaproteobacteria</taxon>
        <taxon>Burkholderiales</taxon>
        <taxon>Oxalobacteraceae</taxon>
        <taxon>Undibacterium</taxon>
    </lineage>
</organism>
<evidence type="ECO:0000313" key="6">
    <source>
        <dbReference type="Proteomes" id="UP000275663"/>
    </source>
</evidence>
<dbReference type="Proteomes" id="UP000275663">
    <property type="component" value="Chromosome"/>
</dbReference>
<gene>
    <name evidence="5" type="ORF">EJN92_19355</name>
</gene>
<dbReference type="Gene3D" id="3.30.70.270">
    <property type="match status" value="1"/>
</dbReference>
<dbReference type="NCBIfam" id="TIGR00254">
    <property type="entry name" value="GGDEF"/>
    <property type="match status" value="1"/>
</dbReference>
<evidence type="ECO:0000256" key="2">
    <source>
        <dbReference type="ARBA" id="ARBA00034247"/>
    </source>
</evidence>
<dbReference type="Pfam" id="PF00990">
    <property type="entry name" value="GGDEF"/>
    <property type="match status" value="1"/>
</dbReference>
<feature type="transmembrane region" description="Helical" evidence="3">
    <location>
        <begin position="144"/>
        <end position="161"/>
    </location>
</feature>
<dbReference type="EMBL" id="CP034464">
    <property type="protein sequence ID" value="AZP13960.1"/>
    <property type="molecule type" value="Genomic_DNA"/>
</dbReference>
<dbReference type="RefSeq" id="WP_126129329.1">
    <property type="nucleotide sequence ID" value="NZ_CP034464.1"/>
</dbReference>
<name>A0A3Q9BU45_9BURK</name>
<dbReference type="PROSITE" id="PS50887">
    <property type="entry name" value="GGDEF"/>
    <property type="match status" value="1"/>
</dbReference>
<dbReference type="PANTHER" id="PTHR45138:SF9">
    <property type="entry name" value="DIGUANYLATE CYCLASE DGCM-RELATED"/>
    <property type="match status" value="1"/>
</dbReference>
<dbReference type="InterPro" id="IPR000160">
    <property type="entry name" value="GGDEF_dom"/>
</dbReference>
<sequence length="388" mass="42935">MSAISCLLMAIVLFGSSKVYPRSIEGLKHWGWGALGFGVANLLFSLRGLVPDWLSIIVANMIGVASFIVWWRGMRLLRGLALSSMRLWYMALAAVLLFLAYFTLVQPNIVPRRFLISGIGFAFYSGMAWLVWRRGQRLQGDYVFISLMVFGCLFTLIRVVATMANPASAATLLTPSSSQTAYVIAYNIMSLMNCIGFFLLATNKLQSELQQMADHDSLTGAMTRRSLMDKLAIEVAIAQRKSQTIALIAMDLDYFKQINDTLGHDGGDRVLCHFSAVVFKNKRPQDLFSRMGGEEFVLVLPDTDLHGAQRLAQRLHAALNTAHNDGIPAYTSSFGVGTWSGTPVAAVNSQFPLDTIEDWFKRVDDAVYRAKAAGRNRIELVTEPSISV</sequence>
<evidence type="ECO:0000256" key="1">
    <source>
        <dbReference type="ARBA" id="ARBA00012528"/>
    </source>
</evidence>
<dbReference type="GO" id="GO:0052621">
    <property type="term" value="F:diguanylate cyclase activity"/>
    <property type="evidence" value="ECO:0007669"/>
    <property type="project" value="UniProtKB-EC"/>
</dbReference>
<feature type="transmembrane region" description="Helical" evidence="3">
    <location>
        <begin position="114"/>
        <end position="132"/>
    </location>
</feature>
<feature type="domain" description="GGDEF" evidence="4">
    <location>
        <begin position="243"/>
        <end position="383"/>
    </location>
</feature>
<dbReference type="CDD" id="cd01949">
    <property type="entry name" value="GGDEF"/>
    <property type="match status" value="1"/>
</dbReference>
<dbReference type="EC" id="2.7.7.65" evidence="1"/>